<dbReference type="Proteomes" id="UP000053989">
    <property type="component" value="Unassembled WGS sequence"/>
</dbReference>
<keyword evidence="3" id="KW-1185">Reference proteome</keyword>
<gene>
    <name evidence="2" type="ORF">SCLCIDRAFT_1208159</name>
</gene>
<dbReference type="EMBL" id="KN822006">
    <property type="protein sequence ID" value="KIM69665.1"/>
    <property type="molecule type" value="Genomic_DNA"/>
</dbReference>
<feature type="compositionally biased region" description="Polar residues" evidence="1">
    <location>
        <begin position="131"/>
        <end position="153"/>
    </location>
</feature>
<dbReference type="STRING" id="1036808.A0A0C3EAC7"/>
<dbReference type="AlphaFoldDB" id="A0A0C3EAC7"/>
<evidence type="ECO:0000313" key="3">
    <source>
        <dbReference type="Proteomes" id="UP000053989"/>
    </source>
</evidence>
<proteinExistence type="predicted"/>
<sequence>MPSAPGTQPFLASLLAHVRAALPGHPLEPVLIQVLLLCIASGDRHLILRTHEDDIHLVAKLATIALSSVFGYNVHRSRHHPDARKQSSAQFLRSLFLPSPTVTTPSDGTPHKSREGHRRTSSSRNARGKMQSEQTGMPSFSRSFSCPTVSRPSASIPRVVNPGSEHPDAGDLELESPTTNLKRPSLHSFGARTESSASAFTSRKRPQHVAFSSSIENFSVPTAVVVSGLEHASLQAQKAVLRTLADKKLRLSDDQVALVFDLPENFILIYVCGLDPREPPPIYRSLLDRFAMSSAVDVSQHTRLAMRQFRLPSTPSSAQPSPNILGPAAHSVSPPMSPAFVDHLKSLCANHTHVRPTLDIYLADLFTATRHFASLDAMMLTVRARHDAEALIRASRVLGVDPTGAELIKDAANIVPEAASSETTSSSIHRSYPPSNSVASVSSDALLDTFDVPELEPSLASNGRRGFADILGHSEDVLELDVSEADIARIFPRVVSHRVRVRDSPFDEVLSSAICGPMSRPTDADGRELVWERSTVKDILVRILSEV</sequence>
<evidence type="ECO:0000313" key="2">
    <source>
        <dbReference type="EMBL" id="KIM69665.1"/>
    </source>
</evidence>
<accession>A0A0C3EAC7</accession>
<organism evidence="2 3">
    <name type="scientific">Scleroderma citrinum Foug A</name>
    <dbReference type="NCBI Taxonomy" id="1036808"/>
    <lineage>
        <taxon>Eukaryota</taxon>
        <taxon>Fungi</taxon>
        <taxon>Dikarya</taxon>
        <taxon>Basidiomycota</taxon>
        <taxon>Agaricomycotina</taxon>
        <taxon>Agaricomycetes</taxon>
        <taxon>Agaricomycetidae</taxon>
        <taxon>Boletales</taxon>
        <taxon>Sclerodermatineae</taxon>
        <taxon>Sclerodermataceae</taxon>
        <taxon>Scleroderma</taxon>
    </lineage>
</organism>
<dbReference type="OrthoDB" id="5582146at2759"/>
<protein>
    <submittedName>
        <fullName evidence="2">Uncharacterized protein</fullName>
    </submittedName>
</protein>
<dbReference type="HOGENOM" id="CLU_023002_0_0_1"/>
<reference evidence="3" key="2">
    <citation type="submission" date="2015-01" db="EMBL/GenBank/DDBJ databases">
        <title>Evolutionary Origins and Diversification of the Mycorrhizal Mutualists.</title>
        <authorList>
            <consortium name="DOE Joint Genome Institute"/>
            <consortium name="Mycorrhizal Genomics Consortium"/>
            <person name="Kohler A."/>
            <person name="Kuo A."/>
            <person name="Nagy L.G."/>
            <person name="Floudas D."/>
            <person name="Copeland A."/>
            <person name="Barry K.W."/>
            <person name="Cichocki N."/>
            <person name="Veneault-Fourrey C."/>
            <person name="LaButti K."/>
            <person name="Lindquist E.A."/>
            <person name="Lipzen A."/>
            <person name="Lundell T."/>
            <person name="Morin E."/>
            <person name="Murat C."/>
            <person name="Riley R."/>
            <person name="Ohm R."/>
            <person name="Sun H."/>
            <person name="Tunlid A."/>
            <person name="Henrissat B."/>
            <person name="Grigoriev I.V."/>
            <person name="Hibbett D.S."/>
            <person name="Martin F."/>
        </authorList>
    </citation>
    <scope>NUCLEOTIDE SEQUENCE [LARGE SCALE GENOMIC DNA]</scope>
    <source>
        <strain evidence="3">Foug A</strain>
    </source>
</reference>
<reference evidence="2 3" key="1">
    <citation type="submission" date="2014-04" db="EMBL/GenBank/DDBJ databases">
        <authorList>
            <consortium name="DOE Joint Genome Institute"/>
            <person name="Kuo A."/>
            <person name="Kohler A."/>
            <person name="Nagy L.G."/>
            <person name="Floudas D."/>
            <person name="Copeland A."/>
            <person name="Barry K.W."/>
            <person name="Cichocki N."/>
            <person name="Veneault-Fourrey C."/>
            <person name="LaButti K."/>
            <person name="Lindquist E.A."/>
            <person name="Lipzen A."/>
            <person name="Lundell T."/>
            <person name="Morin E."/>
            <person name="Murat C."/>
            <person name="Sun H."/>
            <person name="Tunlid A."/>
            <person name="Henrissat B."/>
            <person name="Grigoriev I.V."/>
            <person name="Hibbett D.S."/>
            <person name="Martin F."/>
            <person name="Nordberg H.P."/>
            <person name="Cantor M.N."/>
            <person name="Hua S.X."/>
        </authorList>
    </citation>
    <scope>NUCLEOTIDE SEQUENCE [LARGE SCALE GENOMIC DNA]</scope>
    <source>
        <strain evidence="2 3">Foug A</strain>
    </source>
</reference>
<name>A0A0C3EAC7_9AGAM</name>
<feature type="region of interest" description="Disordered" evidence="1">
    <location>
        <begin position="98"/>
        <end position="203"/>
    </location>
</feature>
<evidence type="ECO:0000256" key="1">
    <source>
        <dbReference type="SAM" id="MobiDB-lite"/>
    </source>
</evidence>
<dbReference type="InParanoid" id="A0A0C3EAC7"/>